<dbReference type="EMBL" id="OOIL02000369">
    <property type="protein sequence ID" value="VFQ64073.1"/>
    <property type="molecule type" value="Genomic_DNA"/>
</dbReference>
<proteinExistence type="predicted"/>
<evidence type="ECO:0000313" key="2">
    <source>
        <dbReference type="EMBL" id="VFQ64073.1"/>
    </source>
</evidence>
<reference evidence="2 3" key="1">
    <citation type="submission" date="2018-04" db="EMBL/GenBank/DDBJ databases">
        <authorList>
            <person name="Vogel A."/>
        </authorList>
    </citation>
    <scope>NUCLEOTIDE SEQUENCE [LARGE SCALE GENOMIC DNA]</scope>
</reference>
<sequence length="299" mass="33256">MARSRRVTTSSAANAGGGLRMTFTTPIGACQDDLDVSINDVTSQNTTDLRHRIPRRRAANVGGSQEPTQQVPVQSAGVLTQPPNGLVRKGGMVLPSDFSSPLFQFDETSGVRAPGVDPSGFWAMMRAMIFNQPMTGFQVSISVPQPTFQPEGRREGLQNVAENTKLFAHHLKGLMTDSRLGPLTGEHDKKESSCSKQRDNGKVLERRVNKKQTSRRDRDTASKHREPLKVGQDESESHVSMFSRMWVPATDRLHGRRNAFTQDGAGKTQMLCEERCERHREAQPDRIVTNIQISYYPIV</sequence>
<evidence type="ECO:0000256" key="1">
    <source>
        <dbReference type="SAM" id="MobiDB-lite"/>
    </source>
</evidence>
<organism evidence="2 3">
    <name type="scientific">Cuscuta campestris</name>
    <dbReference type="NCBI Taxonomy" id="132261"/>
    <lineage>
        <taxon>Eukaryota</taxon>
        <taxon>Viridiplantae</taxon>
        <taxon>Streptophyta</taxon>
        <taxon>Embryophyta</taxon>
        <taxon>Tracheophyta</taxon>
        <taxon>Spermatophyta</taxon>
        <taxon>Magnoliopsida</taxon>
        <taxon>eudicotyledons</taxon>
        <taxon>Gunneridae</taxon>
        <taxon>Pentapetalae</taxon>
        <taxon>asterids</taxon>
        <taxon>lamiids</taxon>
        <taxon>Solanales</taxon>
        <taxon>Convolvulaceae</taxon>
        <taxon>Cuscuteae</taxon>
        <taxon>Cuscuta</taxon>
        <taxon>Cuscuta subgen. Grammica</taxon>
        <taxon>Cuscuta sect. Cleistogrammica</taxon>
    </lineage>
</organism>
<protein>
    <submittedName>
        <fullName evidence="2">Uncharacterized protein</fullName>
    </submittedName>
</protein>
<feature type="compositionally biased region" description="Basic and acidic residues" evidence="1">
    <location>
        <begin position="214"/>
        <end position="237"/>
    </location>
</feature>
<feature type="region of interest" description="Disordered" evidence="1">
    <location>
        <begin position="178"/>
        <end position="237"/>
    </location>
</feature>
<dbReference type="AlphaFoldDB" id="A0A484KE31"/>
<dbReference type="Proteomes" id="UP000595140">
    <property type="component" value="Unassembled WGS sequence"/>
</dbReference>
<evidence type="ECO:0000313" key="3">
    <source>
        <dbReference type="Proteomes" id="UP000595140"/>
    </source>
</evidence>
<name>A0A484KE31_9ASTE</name>
<keyword evidence="3" id="KW-1185">Reference proteome</keyword>
<gene>
    <name evidence="2" type="ORF">CCAM_LOCUS5849</name>
</gene>
<feature type="compositionally biased region" description="Basic and acidic residues" evidence="1">
    <location>
        <begin position="185"/>
        <end position="207"/>
    </location>
</feature>
<accession>A0A484KE31</accession>